<evidence type="ECO:0000313" key="3">
    <source>
        <dbReference type="EMBL" id="OSJ21479.1"/>
    </source>
</evidence>
<feature type="transmembrane region" description="Helical" evidence="1">
    <location>
        <begin position="404"/>
        <end position="423"/>
    </location>
</feature>
<dbReference type="EMBL" id="NAFL01000287">
    <property type="protein sequence ID" value="OSJ21479.1"/>
    <property type="molecule type" value="Genomic_DNA"/>
</dbReference>
<feature type="transmembrane region" description="Helical" evidence="1">
    <location>
        <begin position="125"/>
        <end position="150"/>
    </location>
</feature>
<feature type="transmembrane region" description="Helical" evidence="1">
    <location>
        <begin position="429"/>
        <end position="447"/>
    </location>
</feature>
<dbReference type="Proteomes" id="UP000193335">
    <property type="component" value="Unassembled WGS sequence"/>
</dbReference>
<dbReference type="AlphaFoldDB" id="A0A1Y2J6Q1"/>
<gene>
    <name evidence="3" type="ORF">BSZ19_49655</name>
</gene>
<feature type="transmembrane region" description="Helical" evidence="1">
    <location>
        <begin position="170"/>
        <end position="190"/>
    </location>
</feature>
<feature type="transmembrane region" description="Helical" evidence="1">
    <location>
        <begin position="256"/>
        <end position="276"/>
    </location>
</feature>
<feature type="transmembrane region" description="Helical" evidence="1">
    <location>
        <begin position="375"/>
        <end position="395"/>
    </location>
</feature>
<keyword evidence="1" id="KW-0812">Transmembrane</keyword>
<sequence>MLWDSETLLALLLNVTVTFLVFALITRISLSQPGLLFLSFFFFFYCAWRLASVFYIDVFGPIVSEQLERSIGPGLAAVPLGACQALVLLMLLVSFHPQRLKALAAASNLKISSFMPAGRLDLFDLAFWVVLLFEVALWIEMLTGGTIPLFSKIERLDYSQQFGGFLHGRLMDWGPMLAFQLGLLFASPVLRGARFDFRFGALFGGLMVYLLFVGHRFSSFFLYFSFFIMPLGSIVLGRSKAAAFDHLAFYRMLRALWLPVAGLGVLVLGALTYSYTVVRGAESELLQTKLTQRLLVQQGEMWWMTYERVFLHGDWNARLAFVKLFLDPFNPNRNSTMQLLMELGLPIERAHALLDLGVAYTGGWPEVLFELGGPVNGFILVVLSAVMFSEFLFLLTRCVVEERYATCFFLTPILYAVEVYLASGMMNSFIQLTFMTKLVVVIFVYVLEDRWRARLMASASPGVGQATALEREVTP</sequence>
<keyword evidence="1" id="KW-1133">Transmembrane helix</keyword>
<dbReference type="Pfam" id="PF19982">
    <property type="entry name" value="DUF6418"/>
    <property type="match status" value="1"/>
</dbReference>
<feature type="transmembrane region" description="Helical" evidence="1">
    <location>
        <begin position="197"/>
        <end position="214"/>
    </location>
</feature>
<feature type="transmembrane region" description="Helical" evidence="1">
    <location>
        <begin position="6"/>
        <end position="28"/>
    </location>
</feature>
<feature type="transmembrane region" description="Helical" evidence="1">
    <location>
        <begin position="35"/>
        <end position="56"/>
    </location>
</feature>
<protein>
    <recommendedName>
        <fullName evidence="2">DUF6418 domain-containing protein</fullName>
    </recommendedName>
</protein>
<proteinExistence type="predicted"/>
<keyword evidence="1" id="KW-0472">Membrane</keyword>
<evidence type="ECO:0000256" key="1">
    <source>
        <dbReference type="SAM" id="Phobius"/>
    </source>
</evidence>
<organism evidence="3 4">
    <name type="scientific">Bradyrhizobium japonicum</name>
    <dbReference type="NCBI Taxonomy" id="375"/>
    <lineage>
        <taxon>Bacteria</taxon>
        <taxon>Pseudomonadati</taxon>
        <taxon>Pseudomonadota</taxon>
        <taxon>Alphaproteobacteria</taxon>
        <taxon>Hyphomicrobiales</taxon>
        <taxon>Nitrobacteraceae</taxon>
        <taxon>Bradyrhizobium</taxon>
    </lineage>
</organism>
<dbReference type="InterPro" id="IPR046303">
    <property type="entry name" value="DUF6418"/>
</dbReference>
<feature type="transmembrane region" description="Helical" evidence="1">
    <location>
        <begin position="220"/>
        <end position="236"/>
    </location>
</feature>
<evidence type="ECO:0000313" key="4">
    <source>
        <dbReference type="Proteomes" id="UP000193335"/>
    </source>
</evidence>
<reference evidence="3 4" key="1">
    <citation type="submission" date="2017-03" db="EMBL/GenBank/DDBJ databases">
        <title>Whole genome sequences of fourteen strains of Bradyrhizobium canariense and one strain of Bradyrhizobium japonicum isolated from Lupinus (Papilionoideae: Genisteae) species in Algeria.</title>
        <authorList>
            <person name="Crovadore J."/>
            <person name="Chekireb D."/>
            <person name="Brachmann A."/>
            <person name="Chablais R."/>
            <person name="Cochard B."/>
            <person name="Lefort F."/>
        </authorList>
    </citation>
    <scope>NUCLEOTIDE SEQUENCE [LARGE SCALE GENOMIC DNA]</scope>
    <source>
        <strain evidence="3 4">UBMA197</strain>
    </source>
</reference>
<dbReference type="RefSeq" id="WP_085405824.1">
    <property type="nucleotide sequence ID" value="NZ_NAFL01000287.1"/>
</dbReference>
<feature type="domain" description="DUF6418" evidence="2">
    <location>
        <begin position="331"/>
        <end position="435"/>
    </location>
</feature>
<feature type="transmembrane region" description="Helical" evidence="1">
    <location>
        <begin position="76"/>
        <end position="95"/>
    </location>
</feature>
<name>A0A1Y2J6Q1_BRAJP</name>
<comment type="caution">
    <text evidence="3">The sequence shown here is derived from an EMBL/GenBank/DDBJ whole genome shotgun (WGS) entry which is preliminary data.</text>
</comment>
<accession>A0A1Y2J6Q1</accession>
<evidence type="ECO:0000259" key="2">
    <source>
        <dbReference type="Pfam" id="PF19982"/>
    </source>
</evidence>